<feature type="chain" id="PRO_5045348368" description="beta-N-acetylhexosaminidase" evidence="6">
    <location>
        <begin position="26"/>
        <end position="989"/>
    </location>
</feature>
<dbReference type="PANTHER" id="PTHR30480">
    <property type="entry name" value="BETA-HEXOSAMINIDASE-RELATED"/>
    <property type="match status" value="1"/>
</dbReference>
<keyword evidence="10" id="KW-1185">Reference proteome</keyword>
<dbReference type="InterPro" id="IPR012338">
    <property type="entry name" value="Beta-lactam/transpept-like"/>
</dbReference>
<evidence type="ECO:0000256" key="6">
    <source>
        <dbReference type="SAM" id="SignalP"/>
    </source>
</evidence>
<dbReference type="Pfam" id="PF00144">
    <property type="entry name" value="Beta-lactamase"/>
    <property type="match status" value="1"/>
</dbReference>
<dbReference type="InterPro" id="IPR036881">
    <property type="entry name" value="Glyco_hydro_3_C_sf"/>
</dbReference>
<dbReference type="SUPFAM" id="SSF56601">
    <property type="entry name" value="beta-lactamase/transpeptidase-like"/>
    <property type="match status" value="1"/>
</dbReference>
<dbReference type="SUPFAM" id="SSF52279">
    <property type="entry name" value="Beta-D-glucan exohydrolase, C-terminal domain"/>
    <property type="match status" value="1"/>
</dbReference>
<comment type="catalytic activity">
    <reaction evidence="1">
        <text>Hydrolysis of terminal non-reducing N-acetyl-D-hexosamine residues in N-acetyl-beta-D-hexosaminides.</text>
        <dbReference type="EC" id="3.2.1.52"/>
    </reaction>
</comment>
<dbReference type="Gene3D" id="3.20.20.300">
    <property type="entry name" value="Glycoside hydrolase, family 3, N-terminal domain"/>
    <property type="match status" value="1"/>
</dbReference>
<organism evidence="9 10">
    <name type="scientific">Imperialibacter roseus</name>
    <dbReference type="NCBI Taxonomy" id="1324217"/>
    <lineage>
        <taxon>Bacteria</taxon>
        <taxon>Pseudomonadati</taxon>
        <taxon>Bacteroidota</taxon>
        <taxon>Cytophagia</taxon>
        <taxon>Cytophagales</taxon>
        <taxon>Flammeovirgaceae</taxon>
        <taxon>Imperialibacter</taxon>
    </lineage>
</organism>
<dbReference type="InterPro" id="IPR050226">
    <property type="entry name" value="NagZ_Beta-hexosaminidase"/>
</dbReference>
<dbReference type="SUPFAM" id="SSF51445">
    <property type="entry name" value="(Trans)glycosidases"/>
    <property type="match status" value="1"/>
</dbReference>
<evidence type="ECO:0000259" key="8">
    <source>
        <dbReference type="Pfam" id="PF00933"/>
    </source>
</evidence>
<protein>
    <recommendedName>
        <fullName evidence="3">beta-N-acetylhexosaminidase</fullName>
        <ecNumber evidence="3">3.2.1.52</ecNumber>
    </recommendedName>
</protein>
<keyword evidence="6" id="KW-0732">Signal</keyword>
<sequence length="989" mass="111576">MMFKTYLRATFFFSLVLVHFTSAYAQTAIPRPFEQLNEVEKARAWVDSVYSSLTLDEKIGQLLMIAAYSNRDEAHTQELIRLIKERHVGGLVVFQGGPVRQINLLNKLQNESKLPLTVAMDAEWGVGMRLDSTMSFPYQMTLGAIEDVTLIEQMGQAIARQLKRVGTQVNFAPVVDVNNNPNNPVINYRSFGENRDEVAQRGLAYVKGLESQGVLASAKHFPGHGDTGTDSHYDLPVVKHDIQRLDSVELYPFKKLIEANVSGIMVAHMSIPTLDDTPNLPTTLSKPVVTDLLKYKLGYKGIIYTDALNMKGVTKYHASGELEKKAFLAGNDALEFAEDVDVAFEYLKAAVIKKEITEQRLAESVKKILMGKYVTGMTRWSPLSNEHVLEDLHRPSDEMLNRRLFEESVTLLENKSDLLPLKRLDTLELASLSVGVEAISPFQHRLNDYTEMPHLVLPNDATPAQIEAVRDSLKSYNMVLIGLHSGLRANNREGMSANVQAFVKELVEGKATVVAAMRNPYSLSKLDWIAEPDAVFTTYQEHATAEDMAAQLIFGGIGAKGHLPVTVNERWPAGHGLTTEGGVRFKFTLPEEMGINSRTLETRIDSAMTLAIEKKAFPGGQVMLAKEGKVFFHKTYGFHTYDSLLEVKKTDIYDLASVTKITAALAAIMKLHDDGKFDLHARLKDYYPYFGWSNKAKLEFIDILTHQARLKSWIPFYQSAYKKDSSYKRHTLSLTPSADYPIKLTDNLYEYKDYKKTLLKKIKKSKLNPEPGYVYSDMSFYLYPDIVKTLTGTDFQEYLNENFYDRIGGTTLGYNAGRKYSLDRIIPTENDNYFRMTQLHGVVHDEGAAMLDGVSGHAGLFARSYDLAAMWQMYLNEGTYGGERYISPQTLEKFSVCQFCEEGNRRAIGFDKPLIEYNKRSSSVARQASPSSFGHSGYTGTFVWLDPEYDFMYVFLSNRVYPTRNSTAIYDLAVRPTIHTIVYEEMGVR</sequence>
<feature type="domain" description="Beta-lactamase-related" evidence="7">
    <location>
        <begin position="612"/>
        <end position="966"/>
    </location>
</feature>
<dbReference type="Proteomes" id="UP001302349">
    <property type="component" value="Chromosome"/>
</dbReference>
<evidence type="ECO:0000256" key="2">
    <source>
        <dbReference type="ARBA" id="ARBA00005336"/>
    </source>
</evidence>
<evidence type="ECO:0000313" key="9">
    <source>
        <dbReference type="EMBL" id="WOK09525.1"/>
    </source>
</evidence>
<dbReference type="InterPro" id="IPR036962">
    <property type="entry name" value="Glyco_hydro_3_N_sf"/>
</dbReference>
<reference evidence="9 10" key="1">
    <citation type="journal article" date="2023" name="Microbiol. Resour. Announc.">
        <title>Complete Genome Sequence of Imperialibacter roseus strain P4T.</title>
        <authorList>
            <person name="Tizabi D.R."/>
            <person name="Bachvaroff T."/>
            <person name="Hill R.T."/>
        </authorList>
    </citation>
    <scope>NUCLEOTIDE SEQUENCE [LARGE SCALE GENOMIC DNA]</scope>
    <source>
        <strain evidence="9 10">P4T</strain>
    </source>
</reference>
<keyword evidence="5" id="KW-0326">Glycosidase</keyword>
<dbReference type="InterPro" id="IPR001466">
    <property type="entry name" value="Beta-lactam-related"/>
</dbReference>
<dbReference type="GO" id="GO:0016787">
    <property type="term" value="F:hydrolase activity"/>
    <property type="evidence" value="ECO:0007669"/>
    <property type="project" value="UniProtKB-KW"/>
</dbReference>
<dbReference type="PANTHER" id="PTHR30480:SF13">
    <property type="entry name" value="BETA-HEXOSAMINIDASE"/>
    <property type="match status" value="1"/>
</dbReference>
<feature type="signal peptide" evidence="6">
    <location>
        <begin position="1"/>
        <end position="25"/>
    </location>
</feature>
<evidence type="ECO:0000256" key="3">
    <source>
        <dbReference type="ARBA" id="ARBA00012663"/>
    </source>
</evidence>
<dbReference type="Gene3D" id="3.40.50.1700">
    <property type="entry name" value="Glycoside hydrolase family 3 C-terminal domain"/>
    <property type="match status" value="1"/>
</dbReference>
<evidence type="ECO:0000256" key="1">
    <source>
        <dbReference type="ARBA" id="ARBA00001231"/>
    </source>
</evidence>
<accession>A0ABZ0IWT3</accession>
<dbReference type="Pfam" id="PF00933">
    <property type="entry name" value="Glyco_hydro_3"/>
    <property type="match status" value="1"/>
</dbReference>
<evidence type="ECO:0000259" key="7">
    <source>
        <dbReference type="Pfam" id="PF00144"/>
    </source>
</evidence>
<dbReference type="EMBL" id="CP136051">
    <property type="protein sequence ID" value="WOK09525.1"/>
    <property type="molecule type" value="Genomic_DNA"/>
</dbReference>
<name>A0ABZ0IWT3_9BACT</name>
<dbReference type="InterPro" id="IPR017853">
    <property type="entry name" value="GH"/>
</dbReference>
<proteinExistence type="inferred from homology"/>
<evidence type="ECO:0000256" key="4">
    <source>
        <dbReference type="ARBA" id="ARBA00022801"/>
    </source>
</evidence>
<dbReference type="EC" id="3.2.1.52" evidence="3"/>
<evidence type="ECO:0000256" key="5">
    <source>
        <dbReference type="ARBA" id="ARBA00023295"/>
    </source>
</evidence>
<dbReference type="RefSeq" id="WP_317492140.1">
    <property type="nucleotide sequence ID" value="NZ_CP136051.1"/>
</dbReference>
<comment type="similarity">
    <text evidence="2">Belongs to the glycosyl hydrolase 3 family.</text>
</comment>
<evidence type="ECO:0000313" key="10">
    <source>
        <dbReference type="Proteomes" id="UP001302349"/>
    </source>
</evidence>
<dbReference type="Gene3D" id="3.40.710.10">
    <property type="entry name" value="DD-peptidase/beta-lactamase superfamily"/>
    <property type="match status" value="1"/>
</dbReference>
<keyword evidence="4 9" id="KW-0378">Hydrolase</keyword>
<gene>
    <name evidence="9" type="ORF">RT717_12835</name>
</gene>
<dbReference type="InterPro" id="IPR001764">
    <property type="entry name" value="Glyco_hydro_3_N"/>
</dbReference>
<feature type="domain" description="Glycoside hydrolase family 3 N-terminal" evidence="8">
    <location>
        <begin position="54"/>
        <end position="369"/>
    </location>
</feature>